<dbReference type="Gramene" id="SIN_1004288.t">
    <property type="protein sequence ID" value="SIN_1004288.t"/>
    <property type="gene ID" value="SIN_1004288"/>
</dbReference>
<dbReference type="Proteomes" id="UP000504604">
    <property type="component" value="Linkage group LG13"/>
</dbReference>
<gene>
    <name evidence="3" type="primary">LOC105176430</name>
</gene>
<dbReference type="RefSeq" id="XP_011097529.1">
    <property type="nucleotide sequence ID" value="XM_011099227.2"/>
</dbReference>
<dbReference type="InParanoid" id="A0A6I9URZ0"/>
<dbReference type="PANTHER" id="PTHR33735">
    <property type="entry name" value="EXPRESSED PROTEIN"/>
    <property type="match status" value="1"/>
</dbReference>
<keyword evidence="1" id="KW-0175">Coiled coil</keyword>
<protein>
    <submittedName>
        <fullName evidence="3">Uncharacterized protein LOC105176430</fullName>
    </submittedName>
</protein>
<reference evidence="3" key="1">
    <citation type="submission" date="2025-08" db="UniProtKB">
        <authorList>
            <consortium name="RefSeq"/>
        </authorList>
    </citation>
    <scope>IDENTIFICATION</scope>
</reference>
<dbReference type="GeneID" id="105176430"/>
<feature type="coiled-coil region" evidence="1">
    <location>
        <begin position="116"/>
        <end position="202"/>
    </location>
</feature>
<evidence type="ECO:0000256" key="1">
    <source>
        <dbReference type="SAM" id="Coils"/>
    </source>
</evidence>
<keyword evidence="2" id="KW-1185">Reference proteome</keyword>
<organism evidence="2 3">
    <name type="scientific">Sesamum indicum</name>
    <name type="common">Oriental sesame</name>
    <name type="synonym">Sesamum orientale</name>
    <dbReference type="NCBI Taxonomy" id="4182"/>
    <lineage>
        <taxon>Eukaryota</taxon>
        <taxon>Viridiplantae</taxon>
        <taxon>Streptophyta</taxon>
        <taxon>Embryophyta</taxon>
        <taxon>Tracheophyta</taxon>
        <taxon>Spermatophyta</taxon>
        <taxon>Magnoliopsida</taxon>
        <taxon>eudicotyledons</taxon>
        <taxon>Gunneridae</taxon>
        <taxon>Pentapetalae</taxon>
        <taxon>asterids</taxon>
        <taxon>lamiids</taxon>
        <taxon>Lamiales</taxon>
        <taxon>Pedaliaceae</taxon>
        <taxon>Sesamum</taxon>
    </lineage>
</organism>
<name>A0A6I9URZ0_SESIN</name>
<proteinExistence type="predicted"/>
<dbReference type="AlphaFoldDB" id="A0A6I9URZ0"/>
<dbReference type="KEGG" id="sind:105176430"/>
<evidence type="ECO:0000313" key="2">
    <source>
        <dbReference type="Proteomes" id="UP000504604"/>
    </source>
</evidence>
<accession>A0A6I9URZ0</accession>
<dbReference type="PANTHER" id="PTHR33735:SF23">
    <property type="entry name" value="PTERIN-BINDING DOMAIN-CONTAINING PROTEIN"/>
    <property type="match status" value="1"/>
</dbReference>
<sequence>MSSTKITSPASPCCFNSIVRGCHRPHLPQFGPYNLKTIQRLKKIDQSHHVFLKFSEKYGISRTTSVSSNIQPKASSSSSDSSSSPWKKWLLGVLFTVILPAVGHKGGLLLGLKGKIDQAIETVEHVTEVVEEIAEEAEKIVEEVEEKLPGDSKLKEALESFDDLAKMAVKEAKKAEDLVHKVKDVEEEIEDALLKAGKDEAKK</sequence>
<evidence type="ECO:0000313" key="3">
    <source>
        <dbReference type="RefSeq" id="XP_011097529.1"/>
    </source>
</evidence>
<dbReference type="OrthoDB" id="1927611at2759"/>